<protein>
    <recommendedName>
        <fullName evidence="3">SAP domain-containing protein</fullName>
    </recommendedName>
</protein>
<dbReference type="SUPFAM" id="SSF48403">
    <property type="entry name" value="Ankyrin repeat"/>
    <property type="match status" value="1"/>
</dbReference>
<dbReference type="Gene3D" id="1.25.40.20">
    <property type="entry name" value="Ankyrin repeat-containing domain"/>
    <property type="match status" value="1"/>
</dbReference>
<feature type="domain" description="SAP" evidence="3">
    <location>
        <begin position="379"/>
        <end position="415"/>
    </location>
</feature>
<evidence type="ECO:0000313" key="4">
    <source>
        <dbReference type="EMBL" id="CAE8664837.1"/>
    </source>
</evidence>
<feature type="non-terminal residue" evidence="4">
    <location>
        <position position="1"/>
    </location>
</feature>
<feature type="compositionally biased region" description="Polar residues" evidence="2">
    <location>
        <begin position="1592"/>
        <end position="1603"/>
    </location>
</feature>
<feature type="region of interest" description="Disordered" evidence="2">
    <location>
        <begin position="1201"/>
        <end position="1319"/>
    </location>
</feature>
<proteinExistence type="predicted"/>
<feature type="region of interest" description="Disordered" evidence="2">
    <location>
        <begin position="1584"/>
        <end position="1604"/>
    </location>
</feature>
<dbReference type="SMART" id="SM00513">
    <property type="entry name" value="SAP"/>
    <property type="match status" value="3"/>
</dbReference>
<feature type="region of interest" description="Disordered" evidence="2">
    <location>
        <begin position="1433"/>
        <end position="1452"/>
    </location>
</feature>
<dbReference type="EMBL" id="CAJNNW010019612">
    <property type="protein sequence ID" value="CAE8664837.1"/>
    <property type="molecule type" value="Genomic_DNA"/>
</dbReference>
<evidence type="ECO:0000256" key="2">
    <source>
        <dbReference type="SAM" id="MobiDB-lite"/>
    </source>
</evidence>
<dbReference type="InterPro" id="IPR003034">
    <property type="entry name" value="SAP_dom"/>
</dbReference>
<organism evidence="4 5">
    <name type="scientific">Polarella glacialis</name>
    <name type="common">Dinoflagellate</name>
    <dbReference type="NCBI Taxonomy" id="89957"/>
    <lineage>
        <taxon>Eukaryota</taxon>
        <taxon>Sar</taxon>
        <taxon>Alveolata</taxon>
        <taxon>Dinophyceae</taxon>
        <taxon>Suessiales</taxon>
        <taxon>Suessiaceae</taxon>
        <taxon>Polarella</taxon>
    </lineage>
</organism>
<sequence>ACSGALELCQVLLEARADPRRRNPQGLTAFDLAKQAEGSQRPAVCALLREAAAQLASEEPPFGGSERRPLAQLRAELRAAAKACDLQAVEATLEALNALGPASKAEVLRDSDGSGRSAEARDAFGRTPLELAAESACAAASDEPEPVIAICSALLSQGPPRETVELEAQTAESPVGRAIIMKVLAPMSRCVSGRKLGLLPEAPLLAECERLRGLGREELRREWQKASRDEGLPSCEGCDDEGAEQLASRLKQLAIWRALPVAALQDECRVRASQVIATSEAQTLGRVLDKAELIEALAVASWGGLTRCEALLDSCIARGIPVDKLSSQDDAKRLLRSIEELDKMTLVELKAECRKIGVAPDLPPTKAALVRQLSEVLLWGELPLSALRDLCKDRGLPIRGDQRRADLVSLLRENSWTARGVPIQRLADETVAQKLLDQAELLAAKGIGELQAECRRKEVPFDVFGEQVVLVACLTDLLVWEEMSTDSLQLEYEQRYKWWPRAEVSGDSSQERPPLLRRLVEARLVEAWKQAGMDKRITTFQATEAILREIRRFHGLSKKSLQEESLRRGLPAEVDLDRLSLLERLTMPLVWEQLTLQELRKDCQLRDVSFTALRSRVELEQKRELVERLFSAVCKAAWAAKGLPVKRLASMAAAARVVGRTAQLAEMSFPELQAAYRALGLAPEAGEPPGARRDLLQLLECVALWQELPLKELQKDCRELEVSTSSLTNVRLSEAEHRVELLQRLCLGVQLKVWSAQGIPVKRLESMQAAVCVVQRVQQLRTMDEASLRKEYACLGLPEDAGQKPAKQELMDRLQQVARWQQLPLRELQRECKDSDISTGGVSAKLNDEDQKSAFVERLVLAKFADLWVARSVPIKRLCGISAAAKLARELARLQATKEDALQLEYSNLGLPKAAFKMPELKDALARLKLVALRRELPVHELRRECQDAGASTGGLSGLCDEAVRRELLERLLLVSCADAWRSRGVPLQRLASIRSAEELALQHERLDGLADGELLAEYKKLDIKSQARVPDKSAVQVLSLTLTGRCPSQETRLSFSFAAGGAVAATRACMAFMPSGGFVRAWAWGGFFWSLPFWTLGKPRISTNPSTHQDELMLCAGPVSVQALAASTSAALPVPIAAAPESGPPLGAVFTAVSLDLVDSDDGEGENLGSLPAQPPATATIPVVAAAAPAAPESMDILSDEDEGRQGATPATPLQRTSADGVVAAATPRPEATPKSQLATSAFGRRKGGAAAAAQSEAAPAPTEPGTPAAAARAARAAESESPAAAAAPPVSTPRPKAATAAFGRRRQPLPPVPEEMISVPGASDAIQDSKVAVALPQQAVGTVSAESQRRGPCPNADLEKLKAEIAESTAQASRREEQASQQLRASEAENRTTQEEMGTLRSKLAESFACARQHEEGSELAAEKVQNELGSVRSELESYSSGMRRKEDEAKQTKCEALAACKEVQTLRDALSVQEAAAASAHDAAARLSDQVKELLAASQVSQTVSAASDVEVRQKMDEMQSGQTEALRESEAAKTCAEEHAAQKDTEVALLTKELAQQRSLATASTEQGHEEAAAAFRKLATTEEELRSAQTSSHESSLATDALRAELAASSAQAQQSIEEAKQDALSALEEAKLKASHAEQARHEATEACQEGQTLRKALLAEEAAVASARDAEGRLGEQVKELLAASEAAKVSAASDVEVRQKMDEMQSGQTEALQELEAAKTFAEEHAAQKVTEVALLTKELAQQRSLATASIEQGHEEAAAAFRKLATTEEEL</sequence>
<gene>
    <name evidence="4" type="ORF">PGLA2088_LOCUS15728</name>
</gene>
<feature type="compositionally biased region" description="Low complexity" evidence="2">
    <location>
        <begin position="1251"/>
        <end position="1297"/>
    </location>
</feature>
<accession>A0A813J738</accession>
<dbReference type="Proteomes" id="UP000626109">
    <property type="component" value="Unassembled WGS sequence"/>
</dbReference>
<name>A0A813J738_POLGL</name>
<evidence type="ECO:0000259" key="3">
    <source>
        <dbReference type="SMART" id="SM00513"/>
    </source>
</evidence>
<feature type="region of interest" description="Disordered" evidence="2">
    <location>
        <begin position="1365"/>
        <end position="1401"/>
    </location>
</feature>
<dbReference type="InterPro" id="IPR036770">
    <property type="entry name" value="Ankyrin_rpt-contain_sf"/>
</dbReference>
<evidence type="ECO:0000256" key="1">
    <source>
        <dbReference type="SAM" id="Coils"/>
    </source>
</evidence>
<keyword evidence="1" id="KW-0175">Coiled coil</keyword>
<feature type="coiled-coil region" evidence="1">
    <location>
        <begin position="1608"/>
        <end position="1653"/>
    </location>
</feature>
<feature type="domain" description="SAP" evidence="3">
    <location>
        <begin position="341"/>
        <end position="377"/>
    </location>
</feature>
<feature type="domain" description="SAP" evidence="3">
    <location>
        <begin position="591"/>
        <end position="633"/>
    </location>
</feature>
<comment type="caution">
    <text evidence="4">The sequence shown here is derived from an EMBL/GenBank/DDBJ whole genome shotgun (WGS) entry which is preliminary data.</text>
</comment>
<reference evidence="4" key="1">
    <citation type="submission" date="2021-02" db="EMBL/GenBank/DDBJ databases">
        <authorList>
            <person name="Dougan E. K."/>
            <person name="Rhodes N."/>
            <person name="Thang M."/>
            <person name="Chan C."/>
        </authorList>
    </citation>
    <scope>NUCLEOTIDE SEQUENCE</scope>
</reference>
<evidence type="ECO:0000313" key="5">
    <source>
        <dbReference type="Proteomes" id="UP000626109"/>
    </source>
</evidence>